<proteinExistence type="predicted"/>
<organism evidence="1 2">
    <name type="scientific">Pleuronectes platessa</name>
    <name type="common">European plaice</name>
    <dbReference type="NCBI Taxonomy" id="8262"/>
    <lineage>
        <taxon>Eukaryota</taxon>
        <taxon>Metazoa</taxon>
        <taxon>Chordata</taxon>
        <taxon>Craniata</taxon>
        <taxon>Vertebrata</taxon>
        <taxon>Euteleostomi</taxon>
        <taxon>Actinopterygii</taxon>
        <taxon>Neopterygii</taxon>
        <taxon>Teleostei</taxon>
        <taxon>Neoteleostei</taxon>
        <taxon>Acanthomorphata</taxon>
        <taxon>Carangaria</taxon>
        <taxon>Pleuronectiformes</taxon>
        <taxon>Pleuronectoidei</taxon>
        <taxon>Pleuronectidae</taxon>
        <taxon>Pleuronectes</taxon>
    </lineage>
</organism>
<accession>A0A9N7U6C0</accession>
<keyword evidence="2" id="KW-1185">Reference proteome</keyword>
<protein>
    <submittedName>
        <fullName evidence="1">Uncharacterized protein</fullName>
    </submittedName>
</protein>
<name>A0A9N7U6C0_PLEPL</name>
<evidence type="ECO:0000313" key="1">
    <source>
        <dbReference type="EMBL" id="CAB1425585.1"/>
    </source>
</evidence>
<sequence>MWTPKQHTSVIDERFNPKPWTILQGCNRPDCSGKTLHKTLEPVFRDLFPFSHTGMTETPNGSEVGRLVRWVGVSVLNQVLSHQQDERLIHCCKGLHLLSARHPVTSREEDDITQFEINL</sequence>
<gene>
    <name evidence="1" type="ORF">PLEPLA_LOCUS13517</name>
</gene>
<reference evidence="1" key="1">
    <citation type="submission" date="2020-03" db="EMBL/GenBank/DDBJ databases">
        <authorList>
            <person name="Weist P."/>
        </authorList>
    </citation>
    <scope>NUCLEOTIDE SEQUENCE</scope>
</reference>
<evidence type="ECO:0000313" key="2">
    <source>
        <dbReference type="Proteomes" id="UP001153269"/>
    </source>
</evidence>
<comment type="caution">
    <text evidence="1">The sequence shown here is derived from an EMBL/GenBank/DDBJ whole genome shotgun (WGS) entry which is preliminary data.</text>
</comment>
<dbReference type="Proteomes" id="UP001153269">
    <property type="component" value="Unassembled WGS sequence"/>
</dbReference>
<dbReference type="AlphaFoldDB" id="A0A9N7U6C0"/>
<dbReference type="EMBL" id="CADEAL010000816">
    <property type="protein sequence ID" value="CAB1425585.1"/>
    <property type="molecule type" value="Genomic_DNA"/>
</dbReference>